<keyword evidence="7" id="KW-1185">Reference proteome</keyword>
<organism evidence="2 6">
    <name type="scientific">Phytophthora fragariae</name>
    <dbReference type="NCBI Taxonomy" id="53985"/>
    <lineage>
        <taxon>Eukaryota</taxon>
        <taxon>Sar</taxon>
        <taxon>Stramenopiles</taxon>
        <taxon>Oomycota</taxon>
        <taxon>Peronosporomycetes</taxon>
        <taxon>Peronosporales</taxon>
        <taxon>Peronosporaceae</taxon>
        <taxon>Phytophthora</taxon>
    </lineage>
</organism>
<dbReference type="EMBL" id="QXGF01001429">
    <property type="protein sequence ID" value="KAE8930066.1"/>
    <property type="molecule type" value="Genomic_DNA"/>
</dbReference>
<dbReference type="Proteomes" id="UP000433483">
    <property type="component" value="Unassembled WGS sequence"/>
</dbReference>
<evidence type="ECO:0000313" key="4">
    <source>
        <dbReference type="EMBL" id="KAE9191100.1"/>
    </source>
</evidence>
<name>A0A6A3ECZ6_9STRA</name>
<dbReference type="EMBL" id="QXFW01001062">
    <property type="protein sequence ID" value="KAE8997292.1"/>
    <property type="molecule type" value="Genomic_DNA"/>
</dbReference>
<evidence type="ECO:0000256" key="1">
    <source>
        <dbReference type="SAM" id="MobiDB-lite"/>
    </source>
</evidence>
<dbReference type="Proteomes" id="UP000429523">
    <property type="component" value="Unassembled WGS sequence"/>
</dbReference>
<comment type="caution">
    <text evidence="2">The sequence shown here is derived from an EMBL/GenBank/DDBJ whole genome shotgun (WGS) entry which is preliminary data.</text>
</comment>
<evidence type="ECO:0000313" key="6">
    <source>
        <dbReference type="Proteomes" id="UP000429523"/>
    </source>
</evidence>
<dbReference type="AlphaFoldDB" id="A0A6A3ECZ6"/>
<feature type="compositionally biased region" description="Low complexity" evidence="1">
    <location>
        <begin position="1"/>
        <end position="24"/>
    </location>
</feature>
<protein>
    <submittedName>
        <fullName evidence="2">Uncharacterized protein</fullName>
    </submittedName>
</protein>
<reference evidence="6 7" key="1">
    <citation type="submission" date="2018-08" db="EMBL/GenBank/DDBJ databases">
        <title>Genomic investigation of the strawberry pathogen Phytophthora fragariae indicates pathogenicity is determined by transcriptional variation in three key races.</title>
        <authorList>
            <person name="Adams T.M."/>
            <person name="Armitage A.D."/>
            <person name="Sobczyk M.K."/>
            <person name="Bates H.J."/>
            <person name="Dunwell J.M."/>
            <person name="Nellist C.F."/>
            <person name="Harrison R.J."/>
        </authorList>
    </citation>
    <scope>NUCLEOTIDE SEQUENCE [LARGE SCALE GENOMIC DNA]</scope>
    <source>
        <strain evidence="5 8">A4</strain>
        <strain evidence="4 7">NOV-27</strain>
        <strain evidence="2 6">NOV-9</strain>
        <strain evidence="3 9">SCRP245</strain>
    </source>
</reference>
<evidence type="ECO:0000313" key="5">
    <source>
        <dbReference type="EMBL" id="KAE9308271.1"/>
    </source>
</evidence>
<feature type="region of interest" description="Disordered" evidence="1">
    <location>
        <begin position="1"/>
        <end position="77"/>
    </location>
</feature>
<accession>A0A6A3ECZ6</accession>
<evidence type="ECO:0000313" key="7">
    <source>
        <dbReference type="Proteomes" id="UP000433483"/>
    </source>
</evidence>
<evidence type="ECO:0000313" key="2">
    <source>
        <dbReference type="EMBL" id="KAE8930066.1"/>
    </source>
</evidence>
<evidence type="ECO:0000313" key="9">
    <source>
        <dbReference type="Proteomes" id="UP000460718"/>
    </source>
</evidence>
<dbReference type="Proteomes" id="UP000460718">
    <property type="component" value="Unassembled WGS sequence"/>
</dbReference>
<dbReference type="OrthoDB" id="10315543at2759"/>
<proteinExistence type="predicted"/>
<evidence type="ECO:0000313" key="8">
    <source>
        <dbReference type="Proteomes" id="UP000437068"/>
    </source>
</evidence>
<gene>
    <name evidence="5" type="ORF">PF001_g11240</name>
    <name evidence="4" type="ORF">PF005_g18987</name>
    <name evidence="2" type="ORF">PF009_g19836</name>
    <name evidence="3" type="ORF">PF011_g15545</name>
</gene>
<dbReference type="EMBL" id="QXGE01000588">
    <property type="protein sequence ID" value="KAE9308271.1"/>
    <property type="molecule type" value="Genomic_DNA"/>
</dbReference>
<evidence type="ECO:0000313" key="3">
    <source>
        <dbReference type="EMBL" id="KAE8997292.1"/>
    </source>
</evidence>
<sequence length="122" mass="12271">MSAPTPSQRAPVSQSPPQASSASAEGGSLTTRRNSRSGMVPSSDRGGPANNSPLVVGVTANDAPGDGTVSGDDAGGDVPNLRGINNVQPAHHVSAACLGTCQLFDSPFSFRVTVIVICLEVI</sequence>
<dbReference type="Proteomes" id="UP000437068">
    <property type="component" value="Unassembled WGS sequence"/>
</dbReference>
<dbReference type="EMBL" id="QXGB01001419">
    <property type="protein sequence ID" value="KAE9191100.1"/>
    <property type="molecule type" value="Genomic_DNA"/>
</dbReference>